<organism evidence="1">
    <name type="scientific">marine sediment metagenome</name>
    <dbReference type="NCBI Taxonomy" id="412755"/>
    <lineage>
        <taxon>unclassified sequences</taxon>
        <taxon>metagenomes</taxon>
        <taxon>ecological metagenomes</taxon>
    </lineage>
</organism>
<comment type="caution">
    <text evidence="1">The sequence shown here is derived from an EMBL/GenBank/DDBJ whole genome shotgun (WGS) entry which is preliminary data.</text>
</comment>
<sequence length="78" mass="8850">MSVGQLVLVDWEDSHYIPEWHRGEPIKAPLYCRSVGWVVYQGTKAITLAAHMSVEEDPQRSGEMTIPTKAILKTRVLE</sequence>
<reference evidence="1" key="1">
    <citation type="journal article" date="2015" name="Nature">
        <title>Complex archaea that bridge the gap between prokaryotes and eukaryotes.</title>
        <authorList>
            <person name="Spang A."/>
            <person name="Saw J.H."/>
            <person name="Jorgensen S.L."/>
            <person name="Zaremba-Niedzwiedzka K."/>
            <person name="Martijn J."/>
            <person name="Lind A.E."/>
            <person name="van Eijk R."/>
            <person name="Schleper C."/>
            <person name="Guy L."/>
            <person name="Ettema T.J."/>
        </authorList>
    </citation>
    <scope>NUCLEOTIDE SEQUENCE</scope>
</reference>
<accession>A0A0F9IHR7</accession>
<dbReference type="EMBL" id="LAZR01012391">
    <property type="protein sequence ID" value="KKM27077.1"/>
    <property type="molecule type" value="Genomic_DNA"/>
</dbReference>
<protein>
    <submittedName>
        <fullName evidence="1">Uncharacterized protein</fullName>
    </submittedName>
</protein>
<evidence type="ECO:0000313" key="1">
    <source>
        <dbReference type="EMBL" id="KKM27077.1"/>
    </source>
</evidence>
<proteinExistence type="predicted"/>
<name>A0A0F9IHR7_9ZZZZ</name>
<dbReference type="AlphaFoldDB" id="A0A0F9IHR7"/>
<gene>
    <name evidence="1" type="ORF">LCGC14_1578350</name>
</gene>